<name>A0A498K158_MALDO</name>
<dbReference type="Proteomes" id="UP000290289">
    <property type="component" value="Chromosome 5"/>
</dbReference>
<proteinExistence type="predicted"/>
<evidence type="ECO:0008006" key="3">
    <source>
        <dbReference type="Google" id="ProtNLM"/>
    </source>
</evidence>
<evidence type="ECO:0000313" key="1">
    <source>
        <dbReference type="EMBL" id="RXH99644.1"/>
    </source>
</evidence>
<comment type="caution">
    <text evidence="1">The sequence shown here is derived from an EMBL/GenBank/DDBJ whole genome shotgun (WGS) entry which is preliminary data.</text>
</comment>
<reference evidence="1 2" key="1">
    <citation type="submission" date="2018-10" db="EMBL/GenBank/DDBJ databases">
        <title>A high-quality apple genome assembly.</title>
        <authorList>
            <person name="Hu J."/>
        </authorList>
    </citation>
    <scope>NUCLEOTIDE SEQUENCE [LARGE SCALE GENOMIC DNA]</scope>
    <source>
        <strain evidence="2">cv. HFTH1</strain>
        <tissue evidence="1">Young leaf</tissue>
    </source>
</reference>
<organism evidence="1 2">
    <name type="scientific">Malus domestica</name>
    <name type="common">Apple</name>
    <name type="synonym">Pyrus malus</name>
    <dbReference type="NCBI Taxonomy" id="3750"/>
    <lineage>
        <taxon>Eukaryota</taxon>
        <taxon>Viridiplantae</taxon>
        <taxon>Streptophyta</taxon>
        <taxon>Embryophyta</taxon>
        <taxon>Tracheophyta</taxon>
        <taxon>Spermatophyta</taxon>
        <taxon>Magnoliopsida</taxon>
        <taxon>eudicotyledons</taxon>
        <taxon>Gunneridae</taxon>
        <taxon>Pentapetalae</taxon>
        <taxon>rosids</taxon>
        <taxon>fabids</taxon>
        <taxon>Rosales</taxon>
        <taxon>Rosaceae</taxon>
        <taxon>Amygdaloideae</taxon>
        <taxon>Maleae</taxon>
        <taxon>Malus</taxon>
    </lineage>
</organism>
<protein>
    <recommendedName>
        <fullName evidence="3">Reverse transcriptase zinc-binding domain-containing protein</fullName>
    </recommendedName>
</protein>
<sequence length="167" mass="19031">MFPPKSRLGCGGSTRTSSPPKQIWFVNKALTRLVPCALAYRNLHCTFYVTVASPHAHRNNINSIEDWVLFLASHLSQSHFEICLMIFWAIWCARNDQLWKGGSKRQDIVTLRAISWWLNFQKAQSHPSISRPLIPSMSWKKPHPGYVNINVDRAWKESEKCGGVGLG</sequence>
<evidence type="ECO:0000313" key="2">
    <source>
        <dbReference type="Proteomes" id="UP000290289"/>
    </source>
</evidence>
<keyword evidence="2" id="KW-1185">Reference proteome</keyword>
<accession>A0A498K158</accession>
<gene>
    <name evidence="1" type="ORF">DVH24_021446</name>
</gene>
<dbReference type="EMBL" id="RDQH01000331">
    <property type="protein sequence ID" value="RXH99644.1"/>
    <property type="molecule type" value="Genomic_DNA"/>
</dbReference>
<dbReference type="AlphaFoldDB" id="A0A498K158"/>